<feature type="non-terminal residue" evidence="2">
    <location>
        <position position="218"/>
    </location>
</feature>
<name>A0ABN9VP93_9DINO</name>
<feature type="compositionally biased region" description="Basic and acidic residues" evidence="1">
    <location>
        <begin position="71"/>
        <end position="83"/>
    </location>
</feature>
<dbReference type="Gene3D" id="4.10.1000.40">
    <property type="match status" value="1"/>
</dbReference>
<accession>A0ABN9VP93</accession>
<evidence type="ECO:0000256" key="1">
    <source>
        <dbReference type="SAM" id="MobiDB-lite"/>
    </source>
</evidence>
<evidence type="ECO:0000313" key="2">
    <source>
        <dbReference type="EMBL" id="CAK0875148.1"/>
    </source>
</evidence>
<gene>
    <name evidence="2" type="ORF">PCOR1329_LOCUS59876</name>
</gene>
<reference evidence="2" key="1">
    <citation type="submission" date="2023-10" db="EMBL/GenBank/DDBJ databases">
        <authorList>
            <person name="Chen Y."/>
            <person name="Shah S."/>
            <person name="Dougan E. K."/>
            <person name="Thang M."/>
            <person name="Chan C."/>
        </authorList>
    </citation>
    <scope>NUCLEOTIDE SEQUENCE [LARGE SCALE GENOMIC DNA]</scope>
</reference>
<comment type="caution">
    <text evidence="2">The sequence shown here is derived from an EMBL/GenBank/DDBJ whole genome shotgun (WGS) entry which is preliminary data.</text>
</comment>
<sequence>QLTVQIADIESELRALRSRSAEFSVELKALAARVEVQAAARAGPQGGTTGAGVCKYGKACHRRDCVFDHPQGRTIDEGSEKAKASSASQPPSGQAGDGPMRINPRASPINYSKFENIVFEDAIDDLLGGTLGTDPTVILPPEPGVDAGLCRQINILDGWCFFFDLPVAVLGFIEPAFSSHTCCSSSSSWIFFSLRLLCRGLPPSLIHHAGWADCLPCH</sequence>
<feature type="compositionally biased region" description="Low complexity" evidence="1">
    <location>
        <begin position="84"/>
        <end position="94"/>
    </location>
</feature>
<feature type="region of interest" description="Disordered" evidence="1">
    <location>
        <begin position="71"/>
        <end position="102"/>
    </location>
</feature>
<organism evidence="2 3">
    <name type="scientific">Prorocentrum cordatum</name>
    <dbReference type="NCBI Taxonomy" id="2364126"/>
    <lineage>
        <taxon>Eukaryota</taxon>
        <taxon>Sar</taxon>
        <taxon>Alveolata</taxon>
        <taxon>Dinophyceae</taxon>
        <taxon>Prorocentrales</taxon>
        <taxon>Prorocentraceae</taxon>
        <taxon>Prorocentrum</taxon>
    </lineage>
</organism>
<protein>
    <recommendedName>
        <fullName evidence="4">C3H1-type domain-containing protein</fullName>
    </recommendedName>
</protein>
<dbReference type="EMBL" id="CAUYUJ010017480">
    <property type="protein sequence ID" value="CAK0875148.1"/>
    <property type="molecule type" value="Genomic_DNA"/>
</dbReference>
<evidence type="ECO:0008006" key="4">
    <source>
        <dbReference type="Google" id="ProtNLM"/>
    </source>
</evidence>
<keyword evidence="3" id="KW-1185">Reference proteome</keyword>
<evidence type="ECO:0000313" key="3">
    <source>
        <dbReference type="Proteomes" id="UP001189429"/>
    </source>
</evidence>
<feature type="non-terminal residue" evidence="2">
    <location>
        <position position="1"/>
    </location>
</feature>
<proteinExistence type="predicted"/>
<dbReference type="Proteomes" id="UP001189429">
    <property type="component" value="Unassembled WGS sequence"/>
</dbReference>